<evidence type="ECO:0000313" key="3">
    <source>
        <dbReference type="EMBL" id="BBM86269.1"/>
    </source>
</evidence>
<dbReference type="AlphaFoldDB" id="A0A5S9IQL2"/>
<gene>
    <name evidence="3" type="ORF">UABAM_04655</name>
</gene>
<evidence type="ECO:0000259" key="1">
    <source>
        <dbReference type="PROSITE" id="PS50008"/>
    </source>
</evidence>
<sequence>MNKKYFILLFLVISFLTAQEKKLYLDCNLETGKSLETGAVHRSLNSIYTTQNLGSTKTELIAKNRIILKPGFKSKRTKISVDKTNIERITIVGPDAFYENEQPQFDAYASFSETEPCLYKVTDKCLWKVTPSGHGKFENDPNVQMSNFFKTLSTDTRDLELNITANFAGTDITVQKSITVYREGIVDFTVKWDGKEIPEGYKSTKDLNLGAGGEYIYLCYKVGTPKDPNDRITGLFLVAGPEKVSVPPGYTFMGHDLNAASGGAYIYMAYKRGGYQPVQDIKVLIRHEDTPEGYEKIDLDLNWSVGGEYLYFAVKGGEEIAYRIVGEKSDYQEKSDWETFTSWVDEKGEHIGNFVKATFDIRRHLKVTNDYLGDRSKVLSKYIDNRFQTLDDGIRSELKNAGEYLDNRIRAVKNFDIENYDPQKEWENGMKFLRRRRQTLKKAIQVEFGRLEATLLKKLLNALMDERVSIPKDLQQDTDSQGKMLGGHIIYYVNGVLTTKTKAQISMRKLADSLQHPINVIYNQSQEDPKGYNTGNKFYALDFTETLSDLAWYNLNLFEKLTVSITDLDLRKAPDKIYVSNYCTRRVARLMYEKAKQSEPMTIISHSQGCAIVRNACFIMQILGYRPWVKKHLRWVAVGSPVNENLNHPRPPKDVRYYRLVDNDDPVVNFVGKSGPPSFDLDAHDFNETYLPRLKGIMKKLGMINTK</sequence>
<dbReference type="KEGG" id="uam:UABAM_04655"/>
<dbReference type="Gene3D" id="2.100.10.50">
    <property type="match status" value="1"/>
</dbReference>
<dbReference type="InterPro" id="IPR001711">
    <property type="entry name" value="PLipase_C_Pinositol-sp_Y"/>
</dbReference>
<organism evidence="3 4">
    <name type="scientific">Uabimicrobium amorphum</name>
    <dbReference type="NCBI Taxonomy" id="2596890"/>
    <lineage>
        <taxon>Bacteria</taxon>
        <taxon>Pseudomonadati</taxon>
        <taxon>Planctomycetota</taxon>
        <taxon>Candidatus Uabimicrobiia</taxon>
        <taxon>Candidatus Uabimicrobiales</taxon>
        <taxon>Candidatus Uabimicrobiaceae</taxon>
        <taxon>Candidatus Uabimicrobium</taxon>
    </lineage>
</organism>
<accession>A0A5S9IQL2</accession>
<feature type="domain" description="MABP" evidence="2">
    <location>
        <begin position="182"/>
        <end position="318"/>
    </location>
</feature>
<feature type="domain" description="PI-PLC Y-box" evidence="1">
    <location>
        <begin position="415"/>
        <end position="453"/>
    </location>
</feature>
<proteinExistence type="predicted"/>
<evidence type="ECO:0000313" key="4">
    <source>
        <dbReference type="Proteomes" id="UP000326354"/>
    </source>
</evidence>
<name>A0A5S9IQL2_UABAM</name>
<reference evidence="3 4" key="1">
    <citation type="submission" date="2019-08" db="EMBL/GenBank/DDBJ databases">
        <title>Complete genome sequence of Candidatus Uab amorphum.</title>
        <authorList>
            <person name="Shiratori T."/>
            <person name="Suzuki S."/>
            <person name="Kakizawa Y."/>
            <person name="Ishida K."/>
        </authorList>
    </citation>
    <scope>NUCLEOTIDE SEQUENCE [LARGE SCALE GENOMIC DNA]</scope>
    <source>
        <strain evidence="3 4">SRT547</strain>
    </source>
</reference>
<protein>
    <submittedName>
        <fullName evidence="3">Uncharacterized protein</fullName>
    </submittedName>
</protein>
<dbReference type="OrthoDB" id="240076at2"/>
<dbReference type="InterPro" id="IPR023341">
    <property type="entry name" value="MABP"/>
</dbReference>
<keyword evidence="4" id="KW-1185">Reference proteome</keyword>
<dbReference type="GO" id="GO:0006629">
    <property type="term" value="P:lipid metabolic process"/>
    <property type="evidence" value="ECO:0007669"/>
    <property type="project" value="InterPro"/>
</dbReference>
<dbReference type="RefSeq" id="WP_151970335.1">
    <property type="nucleotide sequence ID" value="NZ_AP019860.1"/>
</dbReference>
<evidence type="ECO:0000259" key="2">
    <source>
        <dbReference type="PROSITE" id="PS51498"/>
    </source>
</evidence>
<dbReference type="GO" id="GO:0005737">
    <property type="term" value="C:cytoplasm"/>
    <property type="evidence" value="ECO:0007669"/>
    <property type="project" value="UniProtKB-ARBA"/>
</dbReference>
<dbReference type="GO" id="GO:0035556">
    <property type="term" value="P:intracellular signal transduction"/>
    <property type="evidence" value="ECO:0007669"/>
    <property type="project" value="InterPro"/>
</dbReference>
<dbReference type="PROSITE" id="PS51498">
    <property type="entry name" value="MABP"/>
    <property type="match status" value="1"/>
</dbReference>
<dbReference type="EMBL" id="AP019860">
    <property type="protein sequence ID" value="BBM86269.1"/>
    <property type="molecule type" value="Genomic_DNA"/>
</dbReference>
<dbReference type="GO" id="GO:0004435">
    <property type="term" value="F:phosphatidylinositol-4,5-bisphosphate phospholipase C activity"/>
    <property type="evidence" value="ECO:0007669"/>
    <property type="project" value="InterPro"/>
</dbReference>
<dbReference type="Proteomes" id="UP000326354">
    <property type="component" value="Chromosome"/>
</dbReference>
<dbReference type="PROSITE" id="PS50008">
    <property type="entry name" value="PIPLC_Y_DOMAIN"/>
    <property type="match status" value="1"/>
</dbReference>